<reference evidence="1 2" key="1">
    <citation type="journal article" date="2018" name="Mol. Biol. Evol.">
        <title>Broad Genomic Sampling Reveals a Smut Pathogenic Ancestry of the Fungal Clade Ustilaginomycotina.</title>
        <authorList>
            <person name="Kijpornyongpan T."/>
            <person name="Mondo S.J."/>
            <person name="Barry K."/>
            <person name="Sandor L."/>
            <person name="Lee J."/>
            <person name="Lipzen A."/>
            <person name="Pangilinan J."/>
            <person name="LaButti K."/>
            <person name="Hainaut M."/>
            <person name="Henrissat B."/>
            <person name="Grigoriev I.V."/>
            <person name="Spatafora J.W."/>
            <person name="Aime M.C."/>
        </authorList>
    </citation>
    <scope>NUCLEOTIDE SEQUENCE [LARGE SCALE GENOMIC DNA]</scope>
    <source>
        <strain evidence="1 2">MCA 4198</strain>
    </source>
</reference>
<dbReference type="RefSeq" id="XP_025379407.1">
    <property type="nucleotide sequence ID" value="XM_025521304.1"/>
</dbReference>
<dbReference type="GeneID" id="37043220"/>
<name>A0A316YSB9_9BASI</name>
<organism evidence="1 2">
    <name type="scientific">Acaromyces ingoldii</name>
    <dbReference type="NCBI Taxonomy" id="215250"/>
    <lineage>
        <taxon>Eukaryota</taxon>
        <taxon>Fungi</taxon>
        <taxon>Dikarya</taxon>
        <taxon>Basidiomycota</taxon>
        <taxon>Ustilaginomycotina</taxon>
        <taxon>Exobasidiomycetes</taxon>
        <taxon>Exobasidiales</taxon>
        <taxon>Cryptobasidiaceae</taxon>
        <taxon>Acaromyces</taxon>
    </lineage>
</organism>
<keyword evidence="2" id="KW-1185">Reference proteome</keyword>
<gene>
    <name evidence="1" type="ORF">FA10DRAFT_266009</name>
</gene>
<evidence type="ECO:0000313" key="2">
    <source>
        <dbReference type="Proteomes" id="UP000245768"/>
    </source>
</evidence>
<sequence>MPATRATRVSVSLSISERHCLRLHLVCEPGGAGGFGTFFVLVGGVADKDPSALGDVLIRGTQGCRLPEWPQQRWAYLVSSI</sequence>
<proteinExistence type="predicted"/>
<dbReference type="EMBL" id="KZ819635">
    <property type="protein sequence ID" value="PWN92209.1"/>
    <property type="molecule type" value="Genomic_DNA"/>
</dbReference>
<evidence type="ECO:0000313" key="1">
    <source>
        <dbReference type="EMBL" id="PWN92209.1"/>
    </source>
</evidence>
<dbReference type="Proteomes" id="UP000245768">
    <property type="component" value="Unassembled WGS sequence"/>
</dbReference>
<protein>
    <submittedName>
        <fullName evidence="1">Uncharacterized protein</fullName>
    </submittedName>
</protein>
<dbReference type="AlphaFoldDB" id="A0A316YSB9"/>
<accession>A0A316YSB9</accession>
<dbReference type="InParanoid" id="A0A316YSB9"/>